<comment type="similarity">
    <text evidence="1">Belongs to the NAD(P)-dependent epimerase/dehydratase family.</text>
</comment>
<organism evidence="3 4">
    <name type="scientific">Candidatus Daviesbacteria bacterium GW2011_GWA1_36_8</name>
    <dbReference type="NCBI Taxonomy" id="1618417"/>
    <lineage>
        <taxon>Bacteria</taxon>
        <taxon>Candidatus Daviesiibacteriota</taxon>
    </lineage>
</organism>
<dbReference type="Gene3D" id="3.90.25.10">
    <property type="entry name" value="UDP-galactose 4-epimerase, domain 1"/>
    <property type="match status" value="1"/>
</dbReference>
<dbReference type="Proteomes" id="UP000034448">
    <property type="component" value="Unassembled WGS sequence"/>
</dbReference>
<feature type="domain" description="NAD-dependent epimerase/dehydratase" evidence="2">
    <location>
        <begin position="113"/>
        <end position="206"/>
    </location>
</feature>
<proteinExistence type="inferred from homology"/>
<evidence type="ECO:0000256" key="1">
    <source>
        <dbReference type="ARBA" id="ARBA00007637"/>
    </source>
</evidence>
<dbReference type="Pfam" id="PF01370">
    <property type="entry name" value="Epimerase"/>
    <property type="match status" value="2"/>
</dbReference>
<dbReference type="SUPFAM" id="SSF51735">
    <property type="entry name" value="NAD(P)-binding Rossmann-fold domains"/>
    <property type="match status" value="1"/>
</dbReference>
<protein>
    <submittedName>
        <fullName evidence="3">Nucleoside-diphosphate-sugar epimerase</fullName>
    </submittedName>
</protein>
<dbReference type="InterPro" id="IPR001509">
    <property type="entry name" value="Epimerase_deHydtase"/>
</dbReference>
<accession>A0A0G0FJA4</accession>
<dbReference type="InterPro" id="IPR036291">
    <property type="entry name" value="NAD(P)-bd_dom_sf"/>
</dbReference>
<comment type="caution">
    <text evidence="3">The sequence shown here is derived from an EMBL/GenBank/DDBJ whole genome shotgun (WGS) entry which is preliminary data.</text>
</comment>
<name>A0A0G0FJA4_9BACT</name>
<gene>
    <name evidence="3" type="ORF">US28_C0046G0005</name>
</gene>
<dbReference type="AlphaFoldDB" id="A0A0G0FJA4"/>
<dbReference type="Gene3D" id="3.40.50.720">
    <property type="entry name" value="NAD(P)-binding Rossmann-like Domain"/>
    <property type="match status" value="2"/>
</dbReference>
<reference evidence="3 4" key="1">
    <citation type="journal article" date="2015" name="Nature">
        <title>rRNA introns, odd ribosomes, and small enigmatic genomes across a large radiation of phyla.</title>
        <authorList>
            <person name="Brown C.T."/>
            <person name="Hug L.A."/>
            <person name="Thomas B.C."/>
            <person name="Sharon I."/>
            <person name="Castelle C.J."/>
            <person name="Singh A."/>
            <person name="Wilkins M.J."/>
            <person name="Williams K.H."/>
            <person name="Banfield J.F."/>
        </authorList>
    </citation>
    <scope>NUCLEOTIDE SEQUENCE [LARGE SCALE GENOMIC DNA]</scope>
</reference>
<evidence type="ECO:0000313" key="4">
    <source>
        <dbReference type="Proteomes" id="UP000034448"/>
    </source>
</evidence>
<evidence type="ECO:0000313" key="3">
    <source>
        <dbReference type="EMBL" id="KKQ13720.1"/>
    </source>
</evidence>
<sequence length="310" mass="34253">MKILVTGGNGFIGSHVVDNLLKKGHKVTVFDRRSYSPKLWSNVNYILGDIKDKEAVMEAVSTNDGVIHLAGVLGTSEAVTTAEESVNANIMGALNIYEAVKKHNKPAVTITVGNYTWNNTYAITKYTAERFALMYNKEFGTKIAVVRGLNVYGERQKHAPVKKVVPNFTLSALRNEPIEIYGDGEQLMDLIYAADTAEVLTRALLLDHGNYNSVFEAGSGAPVTVNDLANMIIKFAKSKSEIKYLPMRAGEPKRSITLGDPSTLESLAIRTQDLTPLEEGIRKTVIWYKKFYLPQLVSSKIAILARKNNK</sequence>
<evidence type="ECO:0000259" key="2">
    <source>
        <dbReference type="Pfam" id="PF01370"/>
    </source>
</evidence>
<dbReference type="EMBL" id="LBSJ01000046">
    <property type="protein sequence ID" value="KKQ13720.1"/>
    <property type="molecule type" value="Genomic_DNA"/>
</dbReference>
<feature type="domain" description="NAD-dependent epimerase/dehydratase" evidence="2">
    <location>
        <begin position="3"/>
        <end position="105"/>
    </location>
</feature>
<dbReference type="PANTHER" id="PTHR43000">
    <property type="entry name" value="DTDP-D-GLUCOSE 4,6-DEHYDRATASE-RELATED"/>
    <property type="match status" value="1"/>
</dbReference>